<dbReference type="SMART" id="SM00129">
    <property type="entry name" value="KISc"/>
    <property type="match status" value="1"/>
</dbReference>
<dbReference type="GO" id="GO:0005875">
    <property type="term" value="C:microtubule associated complex"/>
    <property type="evidence" value="ECO:0007669"/>
    <property type="project" value="TreeGrafter"/>
</dbReference>
<accession>A0AAV5RI58</accession>
<dbReference type="PRINTS" id="PR00380">
    <property type="entry name" value="KINESINHEAVY"/>
</dbReference>
<dbReference type="InterPro" id="IPR027640">
    <property type="entry name" value="Kinesin-like_fam"/>
</dbReference>
<dbReference type="InterPro" id="IPR019821">
    <property type="entry name" value="Kinesin_motor_CS"/>
</dbReference>
<feature type="domain" description="Kinesin motor" evidence="5">
    <location>
        <begin position="6"/>
        <end position="373"/>
    </location>
</feature>
<dbReference type="PANTHER" id="PTHR47969">
    <property type="entry name" value="CHROMOSOME-ASSOCIATED KINESIN KIF4A-RELATED"/>
    <property type="match status" value="1"/>
</dbReference>
<dbReference type="SUPFAM" id="SSF52540">
    <property type="entry name" value="P-loop containing nucleoside triphosphate hydrolases"/>
    <property type="match status" value="1"/>
</dbReference>
<comment type="caution">
    <text evidence="6">The sequence shown here is derived from an EMBL/GenBank/DDBJ whole genome shotgun (WGS) entry which is preliminary data.</text>
</comment>
<evidence type="ECO:0000256" key="2">
    <source>
        <dbReference type="ARBA" id="ARBA00022840"/>
    </source>
</evidence>
<dbReference type="Pfam" id="PF00225">
    <property type="entry name" value="Kinesin"/>
    <property type="match status" value="1"/>
</dbReference>
<dbReference type="GO" id="GO:0003777">
    <property type="term" value="F:microtubule motor activity"/>
    <property type="evidence" value="ECO:0007669"/>
    <property type="project" value="InterPro"/>
</dbReference>
<dbReference type="GO" id="GO:0005874">
    <property type="term" value="C:microtubule"/>
    <property type="evidence" value="ECO:0007669"/>
    <property type="project" value="UniProtKB-KW"/>
</dbReference>
<sequence length="526" mass="58786">MGFAERIVAYTRVRPFNHKELHGNNCKPPCTHPVVDITSERTLTFNPSKLKVVAPVSRFSTARTRVRYDQHYEFEGVFGPESTEEEVYEKVAKPLLETAIQGSNATMFAYGATGCGKSHTVSSINERLAEDLFKRIEELSASTQFTVKVSYLQLYNEKLIDLLPSNAQISVESKPDPTSDNSNNHNMRKIKRNGLYLRDVSNSSAESSNQIDIPGMTEYEVSNTDDMHELFHRGNKNRCVATTQANSQSSRSHALLTVKISSHNKDSDVAKEASLTIIDLAGSERAQSTQNRGQRLAEGASINKSLLALGNCINARAKKSPFVPYRESKLTRLLRFSLEGKCKTAMVVCVSPSISNFDETHYTLEYAKRASSITGSLDTSKNKPKEINKNKDLEAEITEMSQWRYRCVKSLCEAFPGLEITVNSYGGWSTISPERLVQALQKSAIPVSSARLRSSPLRNRATNQVNENYPEVPILRENPSCASFRTSTKPLSSKTFREAIICYSRADTTAIRYPVSPLKRLRRDVS</sequence>
<dbReference type="Gene3D" id="3.40.850.10">
    <property type="entry name" value="Kinesin motor domain"/>
    <property type="match status" value="1"/>
</dbReference>
<reference evidence="6 7" key="1">
    <citation type="journal article" date="2023" name="Elife">
        <title>Identification of key yeast species and microbe-microbe interactions impacting larval growth of Drosophila in the wild.</title>
        <authorList>
            <person name="Mure A."/>
            <person name="Sugiura Y."/>
            <person name="Maeda R."/>
            <person name="Honda K."/>
            <person name="Sakurai N."/>
            <person name="Takahashi Y."/>
            <person name="Watada M."/>
            <person name="Katoh T."/>
            <person name="Gotoh A."/>
            <person name="Gotoh Y."/>
            <person name="Taniguchi I."/>
            <person name="Nakamura K."/>
            <person name="Hayashi T."/>
            <person name="Katayama T."/>
            <person name="Uemura T."/>
            <person name="Hattori Y."/>
        </authorList>
    </citation>
    <scope>NUCLEOTIDE SEQUENCE [LARGE SCALE GENOMIC DNA]</scope>
    <source>
        <strain evidence="6 7">SB-73</strain>
    </source>
</reference>
<dbReference type="GO" id="GO:0007018">
    <property type="term" value="P:microtubule-based movement"/>
    <property type="evidence" value="ECO:0007669"/>
    <property type="project" value="InterPro"/>
</dbReference>
<name>A0AAV5RI58_STABA</name>
<evidence type="ECO:0000313" key="7">
    <source>
        <dbReference type="Proteomes" id="UP001362899"/>
    </source>
</evidence>
<dbReference type="InterPro" id="IPR001752">
    <property type="entry name" value="Kinesin_motor_dom"/>
</dbReference>
<keyword evidence="1 3" id="KW-0547">Nucleotide-binding</keyword>
<dbReference type="GO" id="GO:0007052">
    <property type="term" value="P:mitotic spindle organization"/>
    <property type="evidence" value="ECO:0007669"/>
    <property type="project" value="TreeGrafter"/>
</dbReference>
<proteinExistence type="inferred from homology"/>
<organism evidence="6 7">
    <name type="scientific">Starmerella bacillaris</name>
    <name type="common">Yeast</name>
    <name type="synonym">Candida zemplinina</name>
    <dbReference type="NCBI Taxonomy" id="1247836"/>
    <lineage>
        <taxon>Eukaryota</taxon>
        <taxon>Fungi</taxon>
        <taxon>Dikarya</taxon>
        <taxon>Ascomycota</taxon>
        <taxon>Saccharomycotina</taxon>
        <taxon>Dipodascomycetes</taxon>
        <taxon>Dipodascales</taxon>
        <taxon>Trichomonascaceae</taxon>
        <taxon>Starmerella</taxon>
    </lineage>
</organism>
<dbReference type="InterPro" id="IPR036961">
    <property type="entry name" value="Kinesin_motor_dom_sf"/>
</dbReference>
<dbReference type="PROSITE" id="PS50067">
    <property type="entry name" value="KINESIN_MOTOR_2"/>
    <property type="match status" value="1"/>
</dbReference>
<dbReference type="PROSITE" id="PS00411">
    <property type="entry name" value="KINESIN_MOTOR_1"/>
    <property type="match status" value="1"/>
</dbReference>
<dbReference type="EMBL" id="BTGC01000003">
    <property type="protein sequence ID" value="GMM50882.1"/>
    <property type="molecule type" value="Genomic_DNA"/>
</dbReference>
<evidence type="ECO:0000256" key="3">
    <source>
        <dbReference type="PROSITE-ProRule" id="PRU00283"/>
    </source>
</evidence>
<dbReference type="GO" id="GO:0051231">
    <property type="term" value="P:spindle elongation"/>
    <property type="evidence" value="ECO:0007669"/>
    <property type="project" value="TreeGrafter"/>
</dbReference>
<evidence type="ECO:0000256" key="4">
    <source>
        <dbReference type="RuleBase" id="RU000394"/>
    </source>
</evidence>
<keyword evidence="2 3" id="KW-0067">ATP-binding</keyword>
<gene>
    <name evidence="6" type="ORF">DASB73_018400</name>
</gene>
<dbReference type="GO" id="GO:0008017">
    <property type="term" value="F:microtubule binding"/>
    <property type="evidence" value="ECO:0007669"/>
    <property type="project" value="InterPro"/>
</dbReference>
<protein>
    <recommendedName>
        <fullName evidence="4">Kinesin-like protein</fullName>
    </recommendedName>
</protein>
<dbReference type="AlphaFoldDB" id="A0AAV5RI58"/>
<evidence type="ECO:0000313" key="6">
    <source>
        <dbReference type="EMBL" id="GMM50882.1"/>
    </source>
</evidence>
<dbReference type="InterPro" id="IPR027417">
    <property type="entry name" value="P-loop_NTPase"/>
</dbReference>
<dbReference type="PANTHER" id="PTHR47969:SF29">
    <property type="entry name" value="KINESIN-LIKE PROTEIN"/>
    <property type="match status" value="1"/>
</dbReference>
<keyword evidence="7" id="KW-1185">Reference proteome</keyword>
<comment type="similarity">
    <text evidence="3 4">Belongs to the TRAFAC class myosin-kinesin ATPase superfamily. Kinesin family.</text>
</comment>
<dbReference type="GO" id="GO:0005524">
    <property type="term" value="F:ATP binding"/>
    <property type="evidence" value="ECO:0007669"/>
    <property type="project" value="UniProtKB-UniRule"/>
</dbReference>
<evidence type="ECO:0000256" key="1">
    <source>
        <dbReference type="ARBA" id="ARBA00022741"/>
    </source>
</evidence>
<feature type="binding site" evidence="3">
    <location>
        <begin position="111"/>
        <end position="118"/>
    </location>
    <ligand>
        <name>ATP</name>
        <dbReference type="ChEBI" id="CHEBI:30616"/>
    </ligand>
</feature>
<dbReference type="Proteomes" id="UP001362899">
    <property type="component" value="Unassembled WGS sequence"/>
</dbReference>
<evidence type="ECO:0000259" key="5">
    <source>
        <dbReference type="PROSITE" id="PS50067"/>
    </source>
</evidence>
<keyword evidence="4" id="KW-0493">Microtubule</keyword>
<keyword evidence="3 4" id="KW-0505">Motor protein</keyword>